<evidence type="ECO:0000313" key="1">
    <source>
        <dbReference type="EMBL" id="PNI85498.1"/>
    </source>
</evidence>
<organism evidence="1 2">
    <name type="scientific">Pan troglodytes</name>
    <name type="common">Chimpanzee</name>
    <dbReference type="NCBI Taxonomy" id="9598"/>
    <lineage>
        <taxon>Eukaryota</taxon>
        <taxon>Metazoa</taxon>
        <taxon>Chordata</taxon>
        <taxon>Craniata</taxon>
        <taxon>Vertebrata</taxon>
        <taxon>Euteleostomi</taxon>
        <taxon>Mammalia</taxon>
        <taxon>Eutheria</taxon>
        <taxon>Euarchontoglires</taxon>
        <taxon>Primates</taxon>
        <taxon>Haplorrhini</taxon>
        <taxon>Catarrhini</taxon>
        <taxon>Hominidae</taxon>
        <taxon>Pan</taxon>
    </lineage>
</organism>
<dbReference type="EMBL" id="NBAG03000213">
    <property type="protein sequence ID" value="PNI85498.1"/>
    <property type="molecule type" value="Genomic_DNA"/>
</dbReference>
<protein>
    <submittedName>
        <fullName evidence="1">UTP23 isoform 9</fullName>
    </submittedName>
</protein>
<gene>
    <name evidence="1" type="ORF">CK820_G0002159</name>
</gene>
<comment type="caution">
    <text evidence="1">The sequence shown here is derived from an EMBL/GenBank/DDBJ whole genome shotgun (WGS) entry which is preliminary data.</text>
</comment>
<name>A0A2J8PNC0_PANTR</name>
<sequence length="67" mass="7506">MVEEGNPHHYFVATQWISASLLMLTVHHLMQSERCHLFSSAAKVSQVTHSISQEGTHSAPIMEDNSM</sequence>
<dbReference type="Proteomes" id="UP000236370">
    <property type="component" value="Unassembled WGS sequence"/>
</dbReference>
<evidence type="ECO:0000313" key="2">
    <source>
        <dbReference type="Proteomes" id="UP000236370"/>
    </source>
</evidence>
<dbReference type="AlphaFoldDB" id="A0A2J8PNC0"/>
<accession>A0A2J8PNC0</accession>
<proteinExistence type="predicted"/>
<reference evidence="1 2" key="1">
    <citation type="submission" date="2017-12" db="EMBL/GenBank/DDBJ databases">
        <title>High-resolution comparative analysis of great ape genomes.</title>
        <authorList>
            <person name="Pollen A."/>
            <person name="Hastie A."/>
            <person name="Hormozdiari F."/>
            <person name="Dougherty M."/>
            <person name="Liu R."/>
            <person name="Chaisson M."/>
            <person name="Hoppe E."/>
            <person name="Hill C."/>
            <person name="Pang A."/>
            <person name="Hillier L."/>
            <person name="Baker C."/>
            <person name="Armstrong J."/>
            <person name="Shendure J."/>
            <person name="Paten B."/>
            <person name="Wilson R."/>
            <person name="Chao H."/>
            <person name="Schneider V."/>
            <person name="Ventura M."/>
            <person name="Kronenberg Z."/>
            <person name="Murali S."/>
            <person name="Gordon D."/>
            <person name="Cantsilieris S."/>
            <person name="Munson K."/>
            <person name="Nelson B."/>
            <person name="Raja A."/>
            <person name="Underwood J."/>
            <person name="Diekhans M."/>
            <person name="Fiddes I."/>
            <person name="Haussler D."/>
            <person name="Eichler E."/>
        </authorList>
    </citation>
    <scope>NUCLEOTIDE SEQUENCE [LARGE SCALE GENOMIC DNA]</scope>
    <source>
        <strain evidence="1">Yerkes chimp pedigree #C0471</strain>
    </source>
</reference>